<accession>A0AAW8AXW5</accession>
<keyword evidence="4" id="KW-0449">Lipoprotein</keyword>
<sequence>MRHLTWLLAACLLISGCSISSIKDKLGTPKVDDAGEKIAPAALQEFMQEAKFTKRWSTNAVGKYRSVNGGIRPAISNGMIYVADSQGEVAAIDAASGEKRWKVELDVDLGGGVGVGNDLVLVGSTLGDVFALDANTGEQRWHTYVTSEILAAPGTNGIVVAVQSQDGRVVGLDADDGKKLWVFEADVPVLTLRGTTSPQVGYDAVIVTFANGKVHALNPNSGEEIWENRVAVPQGRTELERMVDIDGQPVQSGEILYVASYQGRIGAIARSTGRGIWYQDASTTRDLAFGLEQIYLVQKNDAIEAMRASSGQQLWLNAQLTYRKLSSPVVFNGYVVVGDAEGFLHALSQTDGHFVARAKVGSGVTAPMLVDDETLYILDNSGKLSAFSIE</sequence>
<dbReference type="GO" id="GO:0009279">
    <property type="term" value="C:cell outer membrane"/>
    <property type="evidence" value="ECO:0007669"/>
    <property type="project" value="UniProtKB-SubCell"/>
</dbReference>
<evidence type="ECO:0000256" key="5">
    <source>
        <dbReference type="SAM" id="SignalP"/>
    </source>
</evidence>
<feature type="chain" id="PRO_5043499482" description="Outer membrane protein assembly factor BamB" evidence="5">
    <location>
        <begin position="23"/>
        <end position="390"/>
    </location>
</feature>
<reference evidence="7" key="1">
    <citation type="journal article" date="2010" name="Int. J. Syst. Evol. Microbiol.">
        <title>Porticoccus litoralis gen. nov., sp. nov., a gammaproteobacterium isolated from the Yellow Sea.</title>
        <authorList>
            <person name="Oh H.M."/>
            <person name="Kim H."/>
            <person name="Kim K.M."/>
            <person name="Min G.S."/>
            <person name="Cho J.C."/>
        </authorList>
    </citation>
    <scope>NUCLEOTIDE SEQUENCE</scope>
    <source>
        <strain evidence="7">DSM 25064</strain>
    </source>
</reference>
<dbReference type="GO" id="GO:0051205">
    <property type="term" value="P:protein insertion into membrane"/>
    <property type="evidence" value="ECO:0007669"/>
    <property type="project" value="UniProtKB-UniRule"/>
</dbReference>
<comment type="subcellular location">
    <subcellularLocation>
        <location evidence="4">Cell outer membrane</location>
        <topology evidence="4">Lipid-anchor</topology>
    </subcellularLocation>
</comment>
<comment type="similarity">
    <text evidence="4">Belongs to the BamB family.</text>
</comment>
<dbReference type="PANTHER" id="PTHR34512:SF30">
    <property type="entry name" value="OUTER MEMBRANE PROTEIN ASSEMBLY FACTOR BAMB"/>
    <property type="match status" value="1"/>
</dbReference>
<keyword evidence="8" id="KW-1185">Reference proteome</keyword>
<evidence type="ECO:0000256" key="4">
    <source>
        <dbReference type="HAMAP-Rule" id="MF_00923"/>
    </source>
</evidence>
<reference evidence="7" key="2">
    <citation type="submission" date="2023-08" db="EMBL/GenBank/DDBJ databases">
        <authorList>
            <person name="Luo J."/>
        </authorList>
    </citation>
    <scope>NUCLEOTIDE SEQUENCE</scope>
    <source>
        <strain evidence="7">DSM 25064</strain>
    </source>
</reference>
<evidence type="ECO:0000259" key="6">
    <source>
        <dbReference type="Pfam" id="PF13360"/>
    </source>
</evidence>
<comment type="caution">
    <text evidence="7">The sequence shown here is derived from an EMBL/GenBank/DDBJ whole genome shotgun (WGS) entry which is preliminary data.</text>
</comment>
<dbReference type="InterPro" id="IPR015943">
    <property type="entry name" value="WD40/YVTN_repeat-like_dom_sf"/>
</dbReference>
<dbReference type="HAMAP" id="MF_00923">
    <property type="entry name" value="OM_assembly_BamB"/>
    <property type="match status" value="1"/>
</dbReference>
<keyword evidence="4" id="KW-0564">Palmitate</keyword>
<evidence type="ECO:0000256" key="1">
    <source>
        <dbReference type="ARBA" id="ARBA00022729"/>
    </source>
</evidence>
<keyword evidence="3 4" id="KW-0998">Cell outer membrane</keyword>
<comment type="subunit">
    <text evidence="4">Part of the Bam complex.</text>
</comment>
<dbReference type="AlphaFoldDB" id="A0AAW8AXW5"/>
<organism evidence="7 8">
    <name type="scientific">Porticoccus litoralis</name>
    <dbReference type="NCBI Taxonomy" id="434086"/>
    <lineage>
        <taxon>Bacteria</taxon>
        <taxon>Pseudomonadati</taxon>
        <taxon>Pseudomonadota</taxon>
        <taxon>Gammaproteobacteria</taxon>
        <taxon>Cellvibrionales</taxon>
        <taxon>Porticoccaceae</taxon>
        <taxon>Porticoccus</taxon>
    </lineage>
</organism>
<name>A0AAW8AXW5_9GAMM</name>
<protein>
    <recommendedName>
        <fullName evidence="4">Outer membrane protein assembly factor BamB</fullName>
    </recommendedName>
</protein>
<dbReference type="EMBL" id="JAUUUU010000001">
    <property type="protein sequence ID" value="MDP1519453.1"/>
    <property type="molecule type" value="Genomic_DNA"/>
</dbReference>
<dbReference type="InterPro" id="IPR002372">
    <property type="entry name" value="PQQ_rpt_dom"/>
</dbReference>
<evidence type="ECO:0000313" key="7">
    <source>
        <dbReference type="EMBL" id="MDP1519453.1"/>
    </source>
</evidence>
<dbReference type="GO" id="GO:0043165">
    <property type="term" value="P:Gram-negative-bacterium-type cell outer membrane assembly"/>
    <property type="evidence" value="ECO:0007669"/>
    <property type="project" value="UniProtKB-UniRule"/>
</dbReference>
<keyword evidence="2 4" id="KW-0472">Membrane</keyword>
<dbReference type="InterPro" id="IPR017687">
    <property type="entry name" value="BamB"/>
</dbReference>
<dbReference type="Gene3D" id="2.130.10.10">
    <property type="entry name" value="YVTN repeat-like/Quinoprotein amine dehydrogenase"/>
    <property type="match status" value="1"/>
</dbReference>
<evidence type="ECO:0000313" key="8">
    <source>
        <dbReference type="Proteomes" id="UP001178354"/>
    </source>
</evidence>
<feature type="domain" description="Pyrrolo-quinoline quinone repeat" evidence="6">
    <location>
        <begin position="86"/>
        <end position="315"/>
    </location>
</feature>
<dbReference type="Pfam" id="PF13360">
    <property type="entry name" value="PQQ_2"/>
    <property type="match status" value="1"/>
</dbReference>
<dbReference type="InterPro" id="IPR018391">
    <property type="entry name" value="PQQ_b-propeller_rpt"/>
</dbReference>
<dbReference type="RefSeq" id="WP_305168968.1">
    <property type="nucleotide sequence ID" value="NZ_JAUUUU010000001.1"/>
</dbReference>
<comment type="function">
    <text evidence="4">Part of the outer membrane protein assembly complex, which is involved in assembly and insertion of beta-barrel proteins into the outer membrane.</text>
</comment>
<dbReference type="NCBIfam" id="TIGR03300">
    <property type="entry name" value="assembly_YfgL"/>
    <property type="match status" value="1"/>
</dbReference>
<evidence type="ECO:0000256" key="3">
    <source>
        <dbReference type="ARBA" id="ARBA00023237"/>
    </source>
</evidence>
<dbReference type="SUPFAM" id="SSF50998">
    <property type="entry name" value="Quinoprotein alcohol dehydrogenase-like"/>
    <property type="match status" value="1"/>
</dbReference>
<gene>
    <name evidence="4 7" type="primary">bamB</name>
    <name evidence="7" type="ORF">Q8A57_00545</name>
</gene>
<dbReference type="PROSITE" id="PS51257">
    <property type="entry name" value="PROKAR_LIPOPROTEIN"/>
    <property type="match status" value="1"/>
</dbReference>
<dbReference type="SMART" id="SM00564">
    <property type="entry name" value="PQQ"/>
    <property type="match status" value="6"/>
</dbReference>
<evidence type="ECO:0000256" key="2">
    <source>
        <dbReference type="ARBA" id="ARBA00023136"/>
    </source>
</evidence>
<proteinExistence type="inferred from homology"/>
<dbReference type="PANTHER" id="PTHR34512">
    <property type="entry name" value="CELL SURFACE PROTEIN"/>
    <property type="match status" value="1"/>
</dbReference>
<dbReference type="InterPro" id="IPR011047">
    <property type="entry name" value="Quinoprotein_ADH-like_sf"/>
</dbReference>
<feature type="signal peptide" evidence="5">
    <location>
        <begin position="1"/>
        <end position="22"/>
    </location>
</feature>
<dbReference type="Proteomes" id="UP001178354">
    <property type="component" value="Unassembled WGS sequence"/>
</dbReference>
<keyword evidence="1 4" id="KW-0732">Signal</keyword>